<dbReference type="AlphaFoldDB" id="A0A089MLG6"/>
<feature type="domain" description="Integrase catalytic" evidence="1">
    <location>
        <begin position="132"/>
        <end position="297"/>
    </location>
</feature>
<gene>
    <name evidence="2" type="ORF">PBOR_02230</name>
    <name evidence="3" type="ORF">PBOR_10795</name>
    <name evidence="4" type="ORF">PBOR_15415</name>
</gene>
<dbReference type="InterPro" id="IPR048020">
    <property type="entry name" value="Transpos_IS3"/>
</dbReference>
<accession>A0A089MLG6</accession>
<dbReference type="Pfam" id="PF00665">
    <property type="entry name" value="rve"/>
    <property type="match status" value="1"/>
</dbReference>
<dbReference type="Proteomes" id="UP000029518">
    <property type="component" value="Chromosome"/>
</dbReference>
<dbReference type="Gene3D" id="3.30.420.10">
    <property type="entry name" value="Ribonuclease H-like superfamily/Ribonuclease H"/>
    <property type="match status" value="1"/>
</dbReference>
<dbReference type="GO" id="GO:0015074">
    <property type="term" value="P:DNA integration"/>
    <property type="evidence" value="ECO:0007669"/>
    <property type="project" value="InterPro"/>
</dbReference>
<dbReference type="HOGENOM" id="CLU_027402_31_2_9"/>
<dbReference type="PANTHER" id="PTHR46889:SF5">
    <property type="entry name" value="INTEGRASE PROTEIN"/>
    <property type="match status" value="1"/>
</dbReference>
<dbReference type="KEGG" id="pbd:PBOR_02230"/>
<dbReference type="EMBL" id="CP009285">
    <property type="protein sequence ID" value="AIQ55914.1"/>
    <property type="molecule type" value="Genomic_DNA"/>
</dbReference>
<evidence type="ECO:0000313" key="2">
    <source>
        <dbReference type="EMBL" id="AIQ55914.1"/>
    </source>
</evidence>
<dbReference type="Pfam" id="PF13333">
    <property type="entry name" value="rve_2"/>
    <property type="match status" value="1"/>
</dbReference>
<dbReference type="EMBL" id="CP009285">
    <property type="protein sequence ID" value="AIQ58161.1"/>
    <property type="molecule type" value="Genomic_DNA"/>
</dbReference>
<dbReference type="InterPro" id="IPR012337">
    <property type="entry name" value="RNaseH-like_sf"/>
</dbReference>
<dbReference type="PANTHER" id="PTHR46889">
    <property type="entry name" value="TRANSPOSASE INSF FOR INSERTION SEQUENCE IS3B-RELATED"/>
    <property type="match status" value="1"/>
</dbReference>
<sequence>MADRFLKQGQVVATVLRILGIASSTYYDRKQRGTHTGIATTPASPGRPHPGYSLNVSGEKISDEQIQEWLMELVEGEENGYGYKLLTQCLRDRRGLILDKKKVYRLCKELGILHQQRPAHSRYPRHLARNRIVTGPNQLWQMDIKYGYVMGRDRFFFVLSLIDVFDRVIVGYYQGSSCDAAAVVQTLERALRSRLQDGEAKPVIRTDNGPQFLSHAFGEVCEKERLEHERIPPKTPNMNAYIESFHSLLERDLFQKTEYETFEEAYASVDQYMDFYNHRRLHGSLRRKPPLVFSEWVMQLADRTPFYRTL</sequence>
<dbReference type="InterPro" id="IPR001584">
    <property type="entry name" value="Integrase_cat-core"/>
</dbReference>
<protein>
    <submittedName>
        <fullName evidence="3">Integrase</fullName>
    </submittedName>
</protein>
<dbReference type="EMBL" id="CP009285">
    <property type="protein sequence ID" value="AIQ57359.1"/>
    <property type="molecule type" value="Genomic_DNA"/>
</dbReference>
<keyword evidence="5" id="KW-1185">Reference proteome</keyword>
<dbReference type="GO" id="GO:0003676">
    <property type="term" value="F:nucleic acid binding"/>
    <property type="evidence" value="ECO:0007669"/>
    <property type="project" value="InterPro"/>
</dbReference>
<evidence type="ECO:0000313" key="5">
    <source>
        <dbReference type="Proteomes" id="UP000029518"/>
    </source>
</evidence>
<evidence type="ECO:0000313" key="3">
    <source>
        <dbReference type="EMBL" id="AIQ57359.1"/>
    </source>
</evidence>
<dbReference type="InterPro" id="IPR050900">
    <property type="entry name" value="Transposase_IS3/IS150/IS904"/>
</dbReference>
<dbReference type="NCBIfam" id="NF033516">
    <property type="entry name" value="transpos_IS3"/>
    <property type="match status" value="1"/>
</dbReference>
<evidence type="ECO:0000259" key="1">
    <source>
        <dbReference type="PROSITE" id="PS50994"/>
    </source>
</evidence>
<reference evidence="3 5" key="1">
    <citation type="submission" date="2014-08" db="EMBL/GenBank/DDBJ databases">
        <title>Comparative genomics of the Paenibacillus odorifer group.</title>
        <authorList>
            <person name="den Bakker H.C."/>
            <person name="Tsai Y.-C.Y.-C."/>
            <person name="Martin N."/>
            <person name="Korlach J."/>
            <person name="Wiedmann M."/>
        </authorList>
    </citation>
    <scope>NUCLEOTIDE SEQUENCE [LARGE SCALE GENOMIC DNA]</scope>
    <source>
        <strain evidence="3">DSM 13188</strain>
        <strain evidence="5">DSM 13188 / CCUG 43137 / CIP 107056 / KCTC 3805 / KK19</strain>
    </source>
</reference>
<dbReference type="SUPFAM" id="SSF53098">
    <property type="entry name" value="Ribonuclease H-like"/>
    <property type="match status" value="1"/>
</dbReference>
<dbReference type="InterPro" id="IPR036397">
    <property type="entry name" value="RNaseH_sf"/>
</dbReference>
<organism evidence="3 5">
    <name type="scientific">Paenibacillus borealis</name>
    <dbReference type="NCBI Taxonomy" id="160799"/>
    <lineage>
        <taxon>Bacteria</taxon>
        <taxon>Bacillati</taxon>
        <taxon>Bacillota</taxon>
        <taxon>Bacilli</taxon>
        <taxon>Bacillales</taxon>
        <taxon>Paenibacillaceae</taxon>
        <taxon>Paenibacillus</taxon>
    </lineage>
</organism>
<evidence type="ECO:0000313" key="4">
    <source>
        <dbReference type="EMBL" id="AIQ58161.1"/>
    </source>
</evidence>
<dbReference type="KEGG" id="pbd:PBOR_10795"/>
<name>A0A089MLG6_PAEBO</name>
<proteinExistence type="predicted"/>
<dbReference type="KEGG" id="pbd:PBOR_15415"/>
<dbReference type="PROSITE" id="PS50994">
    <property type="entry name" value="INTEGRASE"/>
    <property type="match status" value="1"/>
</dbReference>